<feature type="compositionally biased region" description="Polar residues" evidence="1">
    <location>
        <begin position="48"/>
        <end position="59"/>
    </location>
</feature>
<dbReference type="OrthoDB" id="279863at2"/>
<dbReference type="AlphaFoldDB" id="A0A517MGN6"/>
<feature type="region of interest" description="Disordered" evidence="1">
    <location>
        <begin position="48"/>
        <end position="86"/>
    </location>
</feature>
<evidence type="ECO:0000256" key="1">
    <source>
        <dbReference type="SAM" id="MobiDB-lite"/>
    </source>
</evidence>
<keyword evidence="3" id="KW-1185">Reference proteome</keyword>
<dbReference type="KEGG" id="rml:FF011L_28250"/>
<evidence type="ECO:0000313" key="3">
    <source>
        <dbReference type="Proteomes" id="UP000320672"/>
    </source>
</evidence>
<dbReference type="EMBL" id="CP036262">
    <property type="protein sequence ID" value="QDS94048.1"/>
    <property type="molecule type" value="Genomic_DNA"/>
</dbReference>
<feature type="compositionally biased region" description="Polar residues" evidence="1">
    <location>
        <begin position="71"/>
        <end position="86"/>
    </location>
</feature>
<dbReference type="Proteomes" id="UP000320672">
    <property type="component" value="Chromosome"/>
</dbReference>
<feature type="region of interest" description="Disordered" evidence="1">
    <location>
        <begin position="103"/>
        <end position="125"/>
    </location>
</feature>
<sequence>MNVRTINAILGLLVAIHLLIPTPVAVGAPPQIGDASPAEKWVASLSPSNWKLPTWSSTDKPSKKKTAKPAQKSTANQISQSVGRGWQKTTAVMNPMNLFPSTSTAVKSEEDADSPGFFERWFTPPEEPKKIETINDFLRQPSPY</sequence>
<evidence type="ECO:0000313" key="2">
    <source>
        <dbReference type="EMBL" id="QDS94048.1"/>
    </source>
</evidence>
<organism evidence="2 3">
    <name type="scientific">Roseimaritima multifibrata</name>
    <dbReference type="NCBI Taxonomy" id="1930274"/>
    <lineage>
        <taxon>Bacteria</taxon>
        <taxon>Pseudomonadati</taxon>
        <taxon>Planctomycetota</taxon>
        <taxon>Planctomycetia</taxon>
        <taxon>Pirellulales</taxon>
        <taxon>Pirellulaceae</taxon>
        <taxon>Roseimaritima</taxon>
    </lineage>
</organism>
<name>A0A517MGN6_9BACT</name>
<reference evidence="2 3" key="1">
    <citation type="submission" date="2019-02" db="EMBL/GenBank/DDBJ databases">
        <title>Deep-cultivation of Planctomycetes and their phenomic and genomic characterization uncovers novel biology.</title>
        <authorList>
            <person name="Wiegand S."/>
            <person name="Jogler M."/>
            <person name="Boedeker C."/>
            <person name="Pinto D."/>
            <person name="Vollmers J."/>
            <person name="Rivas-Marin E."/>
            <person name="Kohn T."/>
            <person name="Peeters S.H."/>
            <person name="Heuer A."/>
            <person name="Rast P."/>
            <person name="Oberbeckmann S."/>
            <person name="Bunk B."/>
            <person name="Jeske O."/>
            <person name="Meyerdierks A."/>
            <person name="Storesund J.E."/>
            <person name="Kallscheuer N."/>
            <person name="Luecker S."/>
            <person name="Lage O.M."/>
            <person name="Pohl T."/>
            <person name="Merkel B.J."/>
            <person name="Hornburger P."/>
            <person name="Mueller R.-W."/>
            <person name="Bruemmer F."/>
            <person name="Labrenz M."/>
            <person name="Spormann A.M."/>
            <person name="Op den Camp H."/>
            <person name="Overmann J."/>
            <person name="Amann R."/>
            <person name="Jetten M.S.M."/>
            <person name="Mascher T."/>
            <person name="Medema M.H."/>
            <person name="Devos D.P."/>
            <person name="Kaster A.-K."/>
            <person name="Ovreas L."/>
            <person name="Rohde M."/>
            <person name="Galperin M.Y."/>
            <person name="Jogler C."/>
        </authorList>
    </citation>
    <scope>NUCLEOTIDE SEQUENCE [LARGE SCALE GENOMIC DNA]</scope>
    <source>
        <strain evidence="2 3">FF011L</strain>
    </source>
</reference>
<protein>
    <submittedName>
        <fullName evidence="2">Uncharacterized protein</fullName>
    </submittedName>
</protein>
<gene>
    <name evidence="2" type="ORF">FF011L_28250</name>
</gene>
<dbReference type="RefSeq" id="WP_145352100.1">
    <property type="nucleotide sequence ID" value="NZ_CP036262.1"/>
</dbReference>
<proteinExistence type="predicted"/>
<accession>A0A517MGN6</accession>